<protein>
    <recommendedName>
        <fullName evidence="3">F-box associated domain</fullName>
    </recommendedName>
</protein>
<organism evidence="1 2">
    <name type="scientific">Trema orientale</name>
    <name type="common">Charcoal tree</name>
    <name type="synonym">Celtis orientalis</name>
    <dbReference type="NCBI Taxonomy" id="63057"/>
    <lineage>
        <taxon>Eukaryota</taxon>
        <taxon>Viridiplantae</taxon>
        <taxon>Streptophyta</taxon>
        <taxon>Embryophyta</taxon>
        <taxon>Tracheophyta</taxon>
        <taxon>Spermatophyta</taxon>
        <taxon>Magnoliopsida</taxon>
        <taxon>eudicotyledons</taxon>
        <taxon>Gunneridae</taxon>
        <taxon>Pentapetalae</taxon>
        <taxon>rosids</taxon>
        <taxon>fabids</taxon>
        <taxon>Rosales</taxon>
        <taxon>Cannabaceae</taxon>
        <taxon>Trema</taxon>
    </lineage>
</organism>
<evidence type="ECO:0000313" key="2">
    <source>
        <dbReference type="Proteomes" id="UP000237000"/>
    </source>
</evidence>
<dbReference type="OrthoDB" id="1867629at2759"/>
<dbReference type="Proteomes" id="UP000237000">
    <property type="component" value="Unassembled WGS sequence"/>
</dbReference>
<accession>A0A2P5DWG9</accession>
<dbReference type="InParanoid" id="A0A2P5DWG9"/>
<gene>
    <name evidence="1" type="ORF">TorRG33x02_240010</name>
</gene>
<dbReference type="EMBL" id="JXTC01000245">
    <property type="protein sequence ID" value="PON77631.1"/>
    <property type="molecule type" value="Genomic_DNA"/>
</dbReference>
<evidence type="ECO:0000313" key="1">
    <source>
        <dbReference type="EMBL" id="PON77631.1"/>
    </source>
</evidence>
<evidence type="ECO:0008006" key="3">
    <source>
        <dbReference type="Google" id="ProtNLM"/>
    </source>
</evidence>
<reference evidence="2" key="1">
    <citation type="submission" date="2016-06" db="EMBL/GenBank/DDBJ databases">
        <title>Parallel loss of symbiosis genes in relatives of nitrogen-fixing non-legume Parasponia.</title>
        <authorList>
            <person name="Van Velzen R."/>
            <person name="Holmer R."/>
            <person name="Bu F."/>
            <person name="Rutten L."/>
            <person name="Van Zeijl A."/>
            <person name="Liu W."/>
            <person name="Santuari L."/>
            <person name="Cao Q."/>
            <person name="Sharma T."/>
            <person name="Shen D."/>
            <person name="Roswanjaya Y."/>
            <person name="Wardhani T."/>
            <person name="Kalhor M.S."/>
            <person name="Jansen J."/>
            <person name="Van den Hoogen J."/>
            <person name="Gungor B."/>
            <person name="Hartog M."/>
            <person name="Hontelez J."/>
            <person name="Verver J."/>
            <person name="Yang W.-C."/>
            <person name="Schijlen E."/>
            <person name="Repin R."/>
            <person name="Schilthuizen M."/>
            <person name="Schranz E."/>
            <person name="Heidstra R."/>
            <person name="Miyata K."/>
            <person name="Fedorova E."/>
            <person name="Kohlen W."/>
            <person name="Bisseling T."/>
            <person name="Smit S."/>
            <person name="Geurts R."/>
        </authorList>
    </citation>
    <scope>NUCLEOTIDE SEQUENCE [LARGE SCALE GENOMIC DNA]</scope>
    <source>
        <strain evidence="2">cv. RG33-2</strain>
    </source>
</reference>
<sequence length="131" mass="15323">MKRIRLTSYESQKHDAGNKLQLVLSIMDLPEEVFVIILLKLSNGDWESWTKMFSIKVHDRFPVRGFGYYLPICSSNGALLLYCITHRLLLYYDQGWTDVKDVHCRDFYGFQVICHTPTLISLRDIVTSEDM</sequence>
<name>A0A2P5DWG9_TREOI</name>
<keyword evidence="2" id="KW-1185">Reference proteome</keyword>
<proteinExistence type="predicted"/>
<comment type="caution">
    <text evidence="1">The sequence shown here is derived from an EMBL/GenBank/DDBJ whole genome shotgun (WGS) entry which is preliminary data.</text>
</comment>
<dbReference type="AlphaFoldDB" id="A0A2P5DWG9"/>